<evidence type="ECO:0000256" key="3">
    <source>
        <dbReference type="ARBA" id="ARBA00022898"/>
    </source>
</evidence>
<keyword evidence="6" id="KW-0804">Transcription</keyword>
<proteinExistence type="inferred from homology"/>
<evidence type="ECO:0000256" key="4">
    <source>
        <dbReference type="ARBA" id="ARBA00023015"/>
    </source>
</evidence>
<organism evidence="8 9">
    <name type="scientific">Levilactobacillus brevis</name>
    <name type="common">Lactobacillus brevis</name>
    <dbReference type="NCBI Taxonomy" id="1580"/>
    <lineage>
        <taxon>Bacteria</taxon>
        <taxon>Bacillati</taxon>
        <taxon>Bacillota</taxon>
        <taxon>Bacilli</taxon>
        <taxon>Lactobacillales</taxon>
        <taxon>Lactobacillaceae</taxon>
        <taxon>Levilactobacillus</taxon>
    </lineage>
</organism>
<dbReference type="GO" id="GO:0003700">
    <property type="term" value="F:DNA-binding transcription factor activity"/>
    <property type="evidence" value="ECO:0007669"/>
    <property type="project" value="InterPro"/>
</dbReference>
<dbReference type="Gene3D" id="3.90.1150.10">
    <property type="entry name" value="Aspartate Aminotransferase, domain 1"/>
    <property type="match status" value="1"/>
</dbReference>
<evidence type="ECO:0000256" key="1">
    <source>
        <dbReference type="ARBA" id="ARBA00005384"/>
    </source>
</evidence>
<evidence type="ECO:0000256" key="6">
    <source>
        <dbReference type="ARBA" id="ARBA00023163"/>
    </source>
</evidence>
<keyword evidence="2 8" id="KW-0032">Aminotransferase</keyword>
<dbReference type="Gene3D" id="1.10.10.10">
    <property type="entry name" value="Winged helix-like DNA-binding domain superfamily/Winged helix DNA-binding domain"/>
    <property type="match status" value="1"/>
</dbReference>
<dbReference type="CDD" id="cd07377">
    <property type="entry name" value="WHTH_GntR"/>
    <property type="match status" value="1"/>
</dbReference>
<protein>
    <submittedName>
        <fullName evidence="8">Aminotransferase</fullName>
    </submittedName>
</protein>
<dbReference type="Proteomes" id="UP000217918">
    <property type="component" value="Unassembled WGS sequence"/>
</dbReference>
<comment type="caution">
    <text evidence="8">The sequence shown here is derived from an EMBL/GenBank/DDBJ whole genome shotgun (WGS) entry which is preliminary data.</text>
</comment>
<dbReference type="GO" id="GO:0003677">
    <property type="term" value="F:DNA binding"/>
    <property type="evidence" value="ECO:0007669"/>
    <property type="project" value="UniProtKB-KW"/>
</dbReference>
<evidence type="ECO:0000313" key="9">
    <source>
        <dbReference type="Proteomes" id="UP000217918"/>
    </source>
</evidence>
<sequence length="476" mass="52912">MLEAITKGSGRMLNWSHLPAIKPKYLAITQFIKQAIQNGDLLPGQRLPAERELATLLRVDRSTVTRALLDLAAVGILVKKRGSGTFVAQLPHVNQLANKVNWQAFLENTTATRHATYQRKLAKARTTATVPLIDAAANELPTNLIPQLGTLTLDWQGFLTAQQQEERTGYLPLMQTINRYHTARQQFTLDRQSLIITGGAQQALLLILNSLLQPGDAVAFVTPSYFSASAVFSAAGVRAYTIPTTTLGLDLTALETAIIKHRIKLLILNPTLQNPTGRILPLAERQAILALCQRYQVAIVEDDVFGWLVDRDIAVPPFKALAPDNVIYISSLSKLLGSSTRIGWIVAPQAIGERIRQVQKNLDLVPSLLAQVMADHALNSPEFSLGVTQLTTQLAQRRQNVTAILRQLRPDWHFVTPLGGFYLWVTQADRNIFKHLLEQHLLVTPGPIYGAERSAFRFNFAGLDYRQQRLLIQRLS</sequence>
<dbReference type="SUPFAM" id="SSF53383">
    <property type="entry name" value="PLP-dependent transferases"/>
    <property type="match status" value="1"/>
</dbReference>
<dbReference type="InterPro" id="IPR015421">
    <property type="entry name" value="PyrdxlP-dep_Trfase_major"/>
</dbReference>
<keyword evidence="5" id="KW-0238">DNA-binding</keyword>
<dbReference type="InterPro" id="IPR015422">
    <property type="entry name" value="PyrdxlP-dep_Trfase_small"/>
</dbReference>
<dbReference type="SUPFAM" id="SSF46785">
    <property type="entry name" value="Winged helix' DNA-binding domain"/>
    <property type="match status" value="1"/>
</dbReference>
<dbReference type="GO" id="GO:0030170">
    <property type="term" value="F:pyridoxal phosphate binding"/>
    <property type="evidence" value="ECO:0007669"/>
    <property type="project" value="InterPro"/>
</dbReference>
<dbReference type="InterPro" id="IPR004839">
    <property type="entry name" value="Aminotransferase_I/II_large"/>
</dbReference>
<keyword evidence="4" id="KW-0805">Transcription regulation</keyword>
<dbReference type="InterPro" id="IPR000524">
    <property type="entry name" value="Tscrpt_reg_HTH_GntR"/>
</dbReference>
<dbReference type="AlphaFoldDB" id="A0A2A3U1G1"/>
<dbReference type="PANTHER" id="PTHR46577:SF2">
    <property type="entry name" value="TRANSCRIPTIONAL REGULATORY PROTEIN"/>
    <property type="match status" value="1"/>
</dbReference>
<dbReference type="InterPro" id="IPR036390">
    <property type="entry name" value="WH_DNA-bd_sf"/>
</dbReference>
<dbReference type="SMART" id="SM00345">
    <property type="entry name" value="HTH_GNTR"/>
    <property type="match status" value="1"/>
</dbReference>
<dbReference type="InterPro" id="IPR051446">
    <property type="entry name" value="HTH_trans_reg/aminotransferase"/>
</dbReference>
<evidence type="ECO:0000256" key="2">
    <source>
        <dbReference type="ARBA" id="ARBA00022576"/>
    </source>
</evidence>
<comment type="similarity">
    <text evidence="1">In the C-terminal section; belongs to the class-I pyridoxal-phosphate-dependent aminotransferase family.</text>
</comment>
<dbReference type="Pfam" id="PF00155">
    <property type="entry name" value="Aminotran_1_2"/>
    <property type="match status" value="1"/>
</dbReference>
<keyword evidence="3" id="KW-0663">Pyridoxal phosphate</keyword>
<evidence type="ECO:0000259" key="7">
    <source>
        <dbReference type="PROSITE" id="PS50949"/>
    </source>
</evidence>
<dbReference type="PROSITE" id="PS50949">
    <property type="entry name" value="HTH_GNTR"/>
    <property type="match status" value="1"/>
</dbReference>
<keyword evidence="8" id="KW-0808">Transferase</keyword>
<dbReference type="Gene3D" id="3.40.640.10">
    <property type="entry name" value="Type I PLP-dependent aspartate aminotransferase-like (Major domain)"/>
    <property type="match status" value="1"/>
</dbReference>
<dbReference type="InterPro" id="IPR036388">
    <property type="entry name" value="WH-like_DNA-bd_sf"/>
</dbReference>
<dbReference type="Pfam" id="PF00392">
    <property type="entry name" value="GntR"/>
    <property type="match status" value="1"/>
</dbReference>
<dbReference type="EMBL" id="NVYO01000001">
    <property type="protein sequence ID" value="PBQ24778.1"/>
    <property type="molecule type" value="Genomic_DNA"/>
</dbReference>
<dbReference type="CDD" id="cd00609">
    <property type="entry name" value="AAT_like"/>
    <property type="match status" value="1"/>
</dbReference>
<dbReference type="GO" id="GO:0008483">
    <property type="term" value="F:transaminase activity"/>
    <property type="evidence" value="ECO:0007669"/>
    <property type="project" value="UniProtKB-KW"/>
</dbReference>
<dbReference type="PRINTS" id="PR00035">
    <property type="entry name" value="HTHGNTR"/>
</dbReference>
<name>A0A2A3U1G1_LEVBR</name>
<evidence type="ECO:0000313" key="8">
    <source>
        <dbReference type="EMBL" id="PBQ24778.1"/>
    </source>
</evidence>
<accession>A0A2A3U1G1</accession>
<dbReference type="InterPro" id="IPR015424">
    <property type="entry name" value="PyrdxlP-dep_Trfase"/>
</dbReference>
<reference evidence="8 9" key="1">
    <citation type="submission" date="2017-09" db="EMBL/GenBank/DDBJ databases">
        <title>Genome sequence of Lactobacillus brevis D7.</title>
        <authorList>
            <person name="Kwon M.-S."/>
            <person name="Lim S.K."/>
            <person name="Choi H.-J."/>
        </authorList>
    </citation>
    <scope>NUCLEOTIDE SEQUENCE [LARGE SCALE GENOMIC DNA]</scope>
    <source>
        <strain evidence="8 9">D7</strain>
    </source>
</reference>
<feature type="domain" description="HTH gntR-type" evidence="7">
    <location>
        <begin position="22"/>
        <end position="90"/>
    </location>
</feature>
<dbReference type="PANTHER" id="PTHR46577">
    <property type="entry name" value="HTH-TYPE TRANSCRIPTIONAL REGULATORY PROTEIN GABR"/>
    <property type="match status" value="1"/>
</dbReference>
<gene>
    <name evidence="8" type="ORF">CNR29_12405</name>
</gene>
<evidence type="ECO:0000256" key="5">
    <source>
        <dbReference type="ARBA" id="ARBA00023125"/>
    </source>
</evidence>